<evidence type="ECO:0000256" key="5">
    <source>
        <dbReference type="ARBA" id="ARBA00022989"/>
    </source>
</evidence>
<dbReference type="Gene3D" id="1.10.3720.10">
    <property type="entry name" value="MetI-like"/>
    <property type="match status" value="1"/>
</dbReference>
<dbReference type="InterPro" id="IPR000515">
    <property type="entry name" value="MetI-like"/>
</dbReference>
<dbReference type="CDD" id="cd06261">
    <property type="entry name" value="TM_PBP2"/>
    <property type="match status" value="1"/>
</dbReference>
<comment type="subcellular location">
    <subcellularLocation>
        <location evidence="1 7">Cell membrane</location>
        <topology evidence="1 7">Multi-pass membrane protein</topology>
    </subcellularLocation>
</comment>
<evidence type="ECO:0000313" key="9">
    <source>
        <dbReference type="EMBL" id="SAK85550.1"/>
    </source>
</evidence>
<comment type="caution">
    <text evidence="9">The sequence shown here is derived from an EMBL/GenBank/DDBJ whole genome shotgun (WGS) entry which is preliminary data.</text>
</comment>
<feature type="transmembrane region" description="Helical" evidence="7">
    <location>
        <begin position="272"/>
        <end position="297"/>
    </location>
</feature>
<reference evidence="9" key="1">
    <citation type="submission" date="2016-01" db="EMBL/GenBank/DDBJ databases">
        <authorList>
            <person name="Peeters C."/>
        </authorList>
    </citation>
    <scope>NUCLEOTIDE SEQUENCE [LARGE SCALE GENOMIC DNA]</scope>
    <source>
        <strain evidence="9">LMG 29323</strain>
    </source>
</reference>
<proteinExistence type="inferred from homology"/>
<sequence>MALISFWRSIPRPLRIILARLGTLVPQLFGVMFATFLLVRLLPGDPALLMLGNMATPEAIAALREKLHLNASIWSQFGAYLDALTHGDLGTSMFTSNPVTADLFQRVPATFELIVYSMLLTIVIGVGLAVVSVVRKGGVVDRMGKVYGLAAGAIPDFWVGLLLIYALFHMAGIAPAPFGRIDTFITPPPTITGFYTIDSILTGNWVALRSSVSHLFLPVLTLSIVNAGGLMKLSQSVFEDIYKSEFIRHARASGLSERRIILSALRNSLPPIITMVGFLFSFLLGAAVLVETIFAWGGLGQYAVQSVVNSDYPALQGFVLVAAGFILLVYTAVDVMYGLADPRIEI</sequence>
<keyword evidence="5 7" id="KW-1133">Transmembrane helix</keyword>
<accession>A0A158CTM1</accession>
<keyword evidence="3" id="KW-1003">Cell membrane</keyword>
<evidence type="ECO:0000256" key="4">
    <source>
        <dbReference type="ARBA" id="ARBA00022692"/>
    </source>
</evidence>
<dbReference type="PANTHER" id="PTHR43163">
    <property type="entry name" value="DIPEPTIDE TRANSPORT SYSTEM PERMEASE PROTEIN DPPB-RELATED"/>
    <property type="match status" value="1"/>
</dbReference>
<evidence type="ECO:0000259" key="8">
    <source>
        <dbReference type="PROSITE" id="PS50928"/>
    </source>
</evidence>
<gene>
    <name evidence="9" type="ORF">AWB80_05793</name>
</gene>
<dbReference type="Pfam" id="PF19300">
    <property type="entry name" value="BPD_transp_1_N"/>
    <property type="match status" value="1"/>
</dbReference>
<dbReference type="OrthoDB" id="9803623at2"/>
<evidence type="ECO:0000256" key="2">
    <source>
        <dbReference type="ARBA" id="ARBA00022448"/>
    </source>
</evidence>
<dbReference type="EMBL" id="FCOE02000026">
    <property type="protein sequence ID" value="SAK85550.1"/>
    <property type="molecule type" value="Genomic_DNA"/>
</dbReference>
<name>A0A158CTM1_9BURK</name>
<dbReference type="PROSITE" id="PS50928">
    <property type="entry name" value="ABC_TM1"/>
    <property type="match status" value="1"/>
</dbReference>
<dbReference type="PANTHER" id="PTHR43163:SF6">
    <property type="entry name" value="DIPEPTIDE TRANSPORT SYSTEM PERMEASE PROTEIN DPPB-RELATED"/>
    <property type="match status" value="1"/>
</dbReference>
<keyword evidence="4 7" id="KW-0812">Transmembrane</keyword>
<evidence type="ECO:0000313" key="10">
    <source>
        <dbReference type="Proteomes" id="UP000054911"/>
    </source>
</evidence>
<dbReference type="GO" id="GO:0071916">
    <property type="term" value="F:dipeptide transmembrane transporter activity"/>
    <property type="evidence" value="ECO:0007669"/>
    <property type="project" value="TreeGrafter"/>
</dbReference>
<feature type="transmembrane region" description="Helical" evidence="7">
    <location>
        <begin position="215"/>
        <end position="233"/>
    </location>
</feature>
<feature type="transmembrane region" description="Helical" evidence="7">
    <location>
        <begin position="21"/>
        <end position="42"/>
    </location>
</feature>
<feature type="transmembrane region" description="Helical" evidence="7">
    <location>
        <begin position="317"/>
        <end position="340"/>
    </location>
</feature>
<keyword evidence="6 7" id="KW-0472">Membrane</keyword>
<keyword evidence="2 7" id="KW-0813">Transport</keyword>
<evidence type="ECO:0000256" key="3">
    <source>
        <dbReference type="ARBA" id="ARBA00022475"/>
    </source>
</evidence>
<dbReference type="SUPFAM" id="SSF161098">
    <property type="entry name" value="MetI-like"/>
    <property type="match status" value="1"/>
</dbReference>
<dbReference type="InterPro" id="IPR035906">
    <property type="entry name" value="MetI-like_sf"/>
</dbReference>
<dbReference type="GO" id="GO:0005886">
    <property type="term" value="C:plasma membrane"/>
    <property type="evidence" value="ECO:0007669"/>
    <property type="project" value="UniProtKB-SubCell"/>
</dbReference>
<protein>
    <submittedName>
        <fullName evidence="9">Binding-protein-dependent transport system inner membrane protein</fullName>
    </submittedName>
</protein>
<organism evidence="9 10">
    <name type="scientific">Caballeronia pedi</name>
    <dbReference type="NCBI Taxonomy" id="1777141"/>
    <lineage>
        <taxon>Bacteria</taxon>
        <taxon>Pseudomonadati</taxon>
        <taxon>Pseudomonadota</taxon>
        <taxon>Betaproteobacteria</taxon>
        <taxon>Burkholderiales</taxon>
        <taxon>Burkholderiaceae</taxon>
        <taxon>Caballeronia</taxon>
    </lineage>
</organism>
<evidence type="ECO:0000256" key="1">
    <source>
        <dbReference type="ARBA" id="ARBA00004651"/>
    </source>
</evidence>
<feature type="transmembrane region" description="Helical" evidence="7">
    <location>
        <begin position="146"/>
        <end position="168"/>
    </location>
</feature>
<dbReference type="Proteomes" id="UP000054911">
    <property type="component" value="Unassembled WGS sequence"/>
</dbReference>
<dbReference type="InterPro" id="IPR045621">
    <property type="entry name" value="BPD_transp_1_N"/>
</dbReference>
<dbReference type="AlphaFoldDB" id="A0A158CTM1"/>
<comment type="similarity">
    <text evidence="7">Belongs to the binding-protein-dependent transport system permease family.</text>
</comment>
<dbReference type="STRING" id="1777141.AWB80_05793"/>
<feature type="transmembrane region" description="Helical" evidence="7">
    <location>
        <begin position="113"/>
        <end position="134"/>
    </location>
</feature>
<dbReference type="RefSeq" id="WP_061178144.1">
    <property type="nucleotide sequence ID" value="NZ_FCOE02000026.1"/>
</dbReference>
<evidence type="ECO:0000256" key="6">
    <source>
        <dbReference type="ARBA" id="ARBA00023136"/>
    </source>
</evidence>
<feature type="domain" description="ABC transmembrane type-1" evidence="8">
    <location>
        <begin position="107"/>
        <end position="337"/>
    </location>
</feature>
<dbReference type="Pfam" id="PF00528">
    <property type="entry name" value="BPD_transp_1"/>
    <property type="match status" value="1"/>
</dbReference>
<evidence type="ECO:0000256" key="7">
    <source>
        <dbReference type="RuleBase" id="RU363032"/>
    </source>
</evidence>
<keyword evidence="10" id="KW-1185">Reference proteome</keyword>